<dbReference type="Pfam" id="PF13416">
    <property type="entry name" value="SBP_bac_8"/>
    <property type="match status" value="1"/>
</dbReference>
<dbReference type="InterPro" id="IPR006059">
    <property type="entry name" value="SBP"/>
</dbReference>
<evidence type="ECO:0000313" key="5">
    <source>
        <dbReference type="EMBL" id="MCV2367875.1"/>
    </source>
</evidence>
<evidence type="ECO:0000256" key="1">
    <source>
        <dbReference type="ARBA" id="ARBA00004418"/>
    </source>
</evidence>
<keyword evidence="3" id="KW-0732">Signal</keyword>
<gene>
    <name evidence="5" type="ORF">LNV07_07170</name>
</gene>
<dbReference type="PRINTS" id="PR00909">
    <property type="entry name" value="SPERMDNBNDNG"/>
</dbReference>
<evidence type="ECO:0000256" key="4">
    <source>
        <dbReference type="ARBA" id="ARBA00022764"/>
    </source>
</evidence>
<evidence type="ECO:0000313" key="6">
    <source>
        <dbReference type="Proteomes" id="UP001209701"/>
    </source>
</evidence>
<dbReference type="RefSeq" id="WP_263570500.1">
    <property type="nucleotide sequence ID" value="NZ_JAJIRN010000003.1"/>
</dbReference>
<dbReference type="Proteomes" id="UP001209701">
    <property type="component" value="Unassembled WGS sequence"/>
</dbReference>
<dbReference type="EMBL" id="JAJIRN010000003">
    <property type="protein sequence ID" value="MCV2367875.1"/>
    <property type="molecule type" value="Genomic_DNA"/>
</dbReference>
<dbReference type="PANTHER" id="PTHR30222:SF17">
    <property type="entry name" value="SPERMIDINE_PUTRESCINE-BINDING PERIPLASMIC PROTEIN"/>
    <property type="match status" value="1"/>
</dbReference>
<comment type="subcellular location">
    <subcellularLocation>
        <location evidence="1">Periplasm</location>
    </subcellularLocation>
</comment>
<comment type="caution">
    <text evidence="5">The sequence shown here is derived from an EMBL/GenBank/DDBJ whole genome shotgun (WGS) entry which is preliminary data.</text>
</comment>
<dbReference type="Gene3D" id="3.40.190.10">
    <property type="entry name" value="Periplasmic binding protein-like II"/>
    <property type="match status" value="2"/>
</dbReference>
<evidence type="ECO:0000256" key="2">
    <source>
        <dbReference type="ARBA" id="ARBA00022448"/>
    </source>
</evidence>
<accession>A0ABT2YCV9</accession>
<protein>
    <submittedName>
        <fullName evidence="5">Extracellular solute-binding protein</fullName>
    </submittedName>
</protein>
<dbReference type="SUPFAM" id="SSF53850">
    <property type="entry name" value="Periplasmic binding protein-like II"/>
    <property type="match status" value="1"/>
</dbReference>
<sequence length="352" mass="38944">MREQRRKLILGMSLGVLSGRPHAAAQGKPRLRVLAWPGYAEPEVIKSFEQSSGASVELTLIDSDLDLWQKMNAKRGADFDVFAVNTAELTRYVEQGLVANIEAGLIPNLAQQLPRFRRSAAIPGVGVGAQTLGVPFAFAEMGLIYDRRQMQRPPDSVTALWDPHLRGRVIAYDGGTHNFSLAAQVLRLPTPFKLAESDWAPAVDRLIALRRNVAGFYTRPEESVALFKRRQAVLMFANFGRQQLLLLKSAGVDADYVIPSEGALAWLDCWVVSSAAQQNTKLAHAWINHLLEQPASHLLTSRQGLGNTTQASADYRADDKLLWLQAVESEERRNLLWGRIISGDRASKVLAT</sequence>
<keyword evidence="2" id="KW-0813">Transport</keyword>
<keyword evidence="4" id="KW-0574">Periplasm</keyword>
<reference evidence="5 6" key="1">
    <citation type="submission" date="2021-11" db="EMBL/GenBank/DDBJ databases">
        <authorList>
            <person name="Liang Q."/>
            <person name="Mou H."/>
            <person name="Liu Z."/>
        </authorList>
    </citation>
    <scope>NUCLEOTIDE SEQUENCE [LARGE SCALE GENOMIC DNA]</scope>
    <source>
        <strain evidence="5 6">CHU3</strain>
    </source>
</reference>
<dbReference type="PANTHER" id="PTHR30222">
    <property type="entry name" value="SPERMIDINE/PUTRESCINE-BINDING PERIPLASMIC PROTEIN"/>
    <property type="match status" value="1"/>
</dbReference>
<name>A0ABT2YCV9_9BURK</name>
<dbReference type="InterPro" id="IPR001188">
    <property type="entry name" value="Sperm_putr-bd"/>
</dbReference>
<organism evidence="5 6">
    <name type="scientific">Roseateles oligotrophus</name>
    <dbReference type="NCBI Taxonomy" id="1769250"/>
    <lineage>
        <taxon>Bacteria</taxon>
        <taxon>Pseudomonadati</taxon>
        <taxon>Pseudomonadota</taxon>
        <taxon>Betaproteobacteria</taxon>
        <taxon>Burkholderiales</taxon>
        <taxon>Sphaerotilaceae</taxon>
        <taxon>Roseateles</taxon>
    </lineage>
</organism>
<proteinExistence type="predicted"/>
<keyword evidence="6" id="KW-1185">Reference proteome</keyword>
<evidence type="ECO:0000256" key="3">
    <source>
        <dbReference type="ARBA" id="ARBA00022729"/>
    </source>
</evidence>